<evidence type="ECO:0000313" key="3">
    <source>
        <dbReference type="EMBL" id="TCJ14244.1"/>
    </source>
</evidence>
<dbReference type="EMBL" id="SJZI01000042">
    <property type="protein sequence ID" value="TCJ14244.1"/>
    <property type="molecule type" value="Genomic_DNA"/>
</dbReference>
<proteinExistence type="predicted"/>
<organism evidence="3 4">
    <name type="scientific">Flaviaesturariibacter flavus</name>
    <dbReference type="NCBI Taxonomy" id="2502780"/>
    <lineage>
        <taxon>Bacteria</taxon>
        <taxon>Pseudomonadati</taxon>
        <taxon>Bacteroidota</taxon>
        <taxon>Chitinophagia</taxon>
        <taxon>Chitinophagales</taxon>
        <taxon>Chitinophagaceae</taxon>
        <taxon>Flaviaestuariibacter</taxon>
    </lineage>
</organism>
<dbReference type="GO" id="GO:0050126">
    <property type="term" value="F:N-carbamoylputrescine amidase activity"/>
    <property type="evidence" value="ECO:0007669"/>
    <property type="project" value="TreeGrafter"/>
</dbReference>
<accession>A0A4R1BBA5</accession>
<feature type="domain" description="CN hydrolase" evidence="2">
    <location>
        <begin position="1"/>
        <end position="234"/>
    </location>
</feature>
<dbReference type="Gene3D" id="3.60.110.10">
    <property type="entry name" value="Carbon-nitrogen hydrolase"/>
    <property type="match status" value="1"/>
</dbReference>
<reference evidence="3 4" key="1">
    <citation type="submission" date="2019-03" db="EMBL/GenBank/DDBJ databases">
        <authorList>
            <person name="Kim M.K.M."/>
        </authorList>
    </citation>
    <scope>NUCLEOTIDE SEQUENCE [LARGE SCALE GENOMIC DNA]</scope>
    <source>
        <strain evidence="3 4">17J68-12</strain>
    </source>
</reference>
<comment type="caution">
    <text evidence="3">The sequence shown here is derived from an EMBL/GenBank/DDBJ whole genome shotgun (WGS) entry which is preliminary data.</text>
</comment>
<name>A0A4R1BBA5_9BACT</name>
<keyword evidence="1 3" id="KW-0378">Hydrolase</keyword>
<dbReference type="GO" id="GO:0033388">
    <property type="term" value="P:putrescine biosynthetic process from arginine"/>
    <property type="evidence" value="ECO:0007669"/>
    <property type="project" value="TreeGrafter"/>
</dbReference>
<dbReference type="Proteomes" id="UP000295334">
    <property type="component" value="Unassembled WGS sequence"/>
</dbReference>
<dbReference type="PANTHER" id="PTHR43674:SF2">
    <property type="entry name" value="BETA-UREIDOPROPIONASE"/>
    <property type="match status" value="1"/>
</dbReference>
<gene>
    <name evidence="3" type="ORF">EPD60_09580</name>
</gene>
<dbReference type="OrthoDB" id="9803818at2"/>
<dbReference type="InterPro" id="IPR050345">
    <property type="entry name" value="Aliph_Amidase/BUP"/>
</dbReference>
<dbReference type="InterPro" id="IPR003010">
    <property type="entry name" value="C-N_Hydrolase"/>
</dbReference>
<dbReference type="PANTHER" id="PTHR43674">
    <property type="entry name" value="NITRILASE C965.09-RELATED"/>
    <property type="match status" value="1"/>
</dbReference>
<dbReference type="InterPro" id="IPR036526">
    <property type="entry name" value="C-N_Hydrolase_sf"/>
</dbReference>
<evidence type="ECO:0000256" key="1">
    <source>
        <dbReference type="ARBA" id="ARBA00022801"/>
    </source>
</evidence>
<evidence type="ECO:0000259" key="2">
    <source>
        <dbReference type="PROSITE" id="PS50263"/>
    </source>
</evidence>
<dbReference type="CDD" id="cd07197">
    <property type="entry name" value="nitrilase"/>
    <property type="match status" value="1"/>
</dbReference>
<dbReference type="RefSeq" id="WP_131449181.1">
    <property type="nucleotide sequence ID" value="NZ_SJZI01000042.1"/>
</dbReference>
<protein>
    <submittedName>
        <fullName evidence="3">Carbon-nitrogen hydrolase family protein</fullName>
    </submittedName>
</protein>
<dbReference type="PROSITE" id="PS50263">
    <property type="entry name" value="CN_HYDROLASE"/>
    <property type="match status" value="1"/>
</dbReference>
<keyword evidence="4" id="KW-1185">Reference proteome</keyword>
<dbReference type="Pfam" id="PF00795">
    <property type="entry name" value="CN_hydrolase"/>
    <property type="match status" value="1"/>
</dbReference>
<sequence>MILCAAQIRPLAGDRAHNLVLHERFVRAAAAEGAALVLFPELSLTGYEPRLAAELAFTGNEPELHSLQQLGDAHHIVIGAGLPERAASGTRIGLHFFIPNKPRQRYAKQLLHDDELPFFIAGTEALLVELDGLRLAPAICYESLQPAHAATAAAHGARVYLASVAKSENGLAKAQAHYPAVAQQHNMHVLMANAVGPADDFICAGSSAAWTPQGEPAGALDAHSEGILIYDTGSGDARSLLLT</sequence>
<evidence type="ECO:0000313" key="4">
    <source>
        <dbReference type="Proteomes" id="UP000295334"/>
    </source>
</evidence>
<dbReference type="SUPFAM" id="SSF56317">
    <property type="entry name" value="Carbon-nitrogen hydrolase"/>
    <property type="match status" value="1"/>
</dbReference>
<dbReference type="AlphaFoldDB" id="A0A4R1BBA5"/>